<comment type="caution">
    <text evidence="1">The sequence shown here is derived from an EMBL/GenBank/DDBJ whole genome shotgun (WGS) entry which is preliminary data.</text>
</comment>
<name>A0A8J8T8J9_HALGN</name>
<protein>
    <submittedName>
        <fullName evidence="1">Uncharacterized protein</fullName>
    </submittedName>
</protein>
<organism evidence="1 2">
    <name type="scientific">Halteria grandinella</name>
    <dbReference type="NCBI Taxonomy" id="5974"/>
    <lineage>
        <taxon>Eukaryota</taxon>
        <taxon>Sar</taxon>
        <taxon>Alveolata</taxon>
        <taxon>Ciliophora</taxon>
        <taxon>Intramacronucleata</taxon>
        <taxon>Spirotrichea</taxon>
        <taxon>Stichotrichia</taxon>
        <taxon>Sporadotrichida</taxon>
        <taxon>Halteriidae</taxon>
        <taxon>Halteria</taxon>
    </lineage>
</organism>
<proteinExistence type="predicted"/>
<sequence>MANEYQGLRDNQKDCYQQQLNRWVVSQYNKSQREQSPFGKCNREPIPAYIGRGVNTFNQRRPSGFQGFDIHKFYGFQHFAIEHSYCYQSYDRKQGTHYSNC</sequence>
<dbReference type="Proteomes" id="UP000785679">
    <property type="component" value="Unassembled WGS sequence"/>
</dbReference>
<gene>
    <name evidence="1" type="ORF">FGO68_gene8987</name>
</gene>
<keyword evidence="2" id="KW-1185">Reference proteome</keyword>
<dbReference type="AlphaFoldDB" id="A0A8J8T8J9"/>
<dbReference type="EMBL" id="RRYP01001189">
    <property type="protein sequence ID" value="TNV86284.1"/>
    <property type="molecule type" value="Genomic_DNA"/>
</dbReference>
<evidence type="ECO:0000313" key="1">
    <source>
        <dbReference type="EMBL" id="TNV86284.1"/>
    </source>
</evidence>
<accession>A0A8J8T8J9</accession>
<reference evidence="1" key="1">
    <citation type="submission" date="2019-06" db="EMBL/GenBank/DDBJ databases">
        <authorList>
            <person name="Zheng W."/>
        </authorList>
    </citation>
    <scope>NUCLEOTIDE SEQUENCE</scope>
    <source>
        <strain evidence="1">QDHG01</strain>
    </source>
</reference>
<evidence type="ECO:0000313" key="2">
    <source>
        <dbReference type="Proteomes" id="UP000785679"/>
    </source>
</evidence>